<keyword evidence="3" id="KW-1185">Reference proteome</keyword>
<organism evidence="1 3">
    <name type="scientific">Medicago truncatula</name>
    <name type="common">Barrel medic</name>
    <name type="synonym">Medicago tribuloides</name>
    <dbReference type="NCBI Taxonomy" id="3880"/>
    <lineage>
        <taxon>Eukaryota</taxon>
        <taxon>Viridiplantae</taxon>
        <taxon>Streptophyta</taxon>
        <taxon>Embryophyta</taxon>
        <taxon>Tracheophyta</taxon>
        <taxon>Spermatophyta</taxon>
        <taxon>Magnoliopsida</taxon>
        <taxon>eudicotyledons</taxon>
        <taxon>Gunneridae</taxon>
        <taxon>Pentapetalae</taxon>
        <taxon>rosids</taxon>
        <taxon>fabids</taxon>
        <taxon>Fabales</taxon>
        <taxon>Fabaceae</taxon>
        <taxon>Papilionoideae</taxon>
        <taxon>50 kb inversion clade</taxon>
        <taxon>NPAAA clade</taxon>
        <taxon>Hologalegina</taxon>
        <taxon>IRL clade</taxon>
        <taxon>Trifolieae</taxon>
        <taxon>Medicago</taxon>
    </lineage>
</organism>
<evidence type="ECO:0000313" key="2">
    <source>
        <dbReference type="EnsemblPlants" id="KEH40670"/>
    </source>
</evidence>
<gene>
    <name evidence="1" type="ordered locus">MTR_1g033070</name>
</gene>
<reference evidence="1 3" key="1">
    <citation type="journal article" date="2011" name="Nature">
        <title>The Medicago genome provides insight into the evolution of rhizobial symbioses.</title>
        <authorList>
            <person name="Young N.D."/>
            <person name="Debelle F."/>
            <person name="Oldroyd G.E."/>
            <person name="Geurts R."/>
            <person name="Cannon S.B."/>
            <person name="Udvardi M.K."/>
            <person name="Benedito V.A."/>
            <person name="Mayer K.F."/>
            <person name="Gouzy J."/>
            <person name="Schoof H."/>
            <person name="Van de Peer Y."/>
            <person name="Proost S."/>
            <person name="Cook D.R."/>
            <person name="Meyers B.C."/>
            <person name="Spannagl M."/>
            <person name="Cheung F."/>
            <person name="De Mita S."/>
            <person name="Krishnakumar V."/>
            <person name="Gundlach H."/>
            <person name="Zhou S."/>
            <person name="Mudge J."/>
            <person name="Bharti A.K."/>
            <person name="Murray J.D."/>
            <person name="Naoumkina M.A."/>
            <person name="Rosen B."/>
            <person name="Silverstein K.A."/>
            <person name="Tang H."/>
            <person name="Rombauts S."/>
            <person name="Zhao P.X."/>
            <person name="Zhou P."/>
            <person name="Barbe V."/>
            <person name="Bardou P."/>
            <person name="Bechner M."/>
            <person name="Bellec A."/>
            <person name="Berger A."/>
            <person name="Berges H."/>
            <person name="Bidwell S."/>
            <person name="Bisseling T."/>
            <person name="Choisne N."/>
            <person name="Couloux A."/>
            <person name="Denny R."/>
            <person name="Deshpande S."/>
            <person name="Dai X."/>
            <person name="Doyle J.J."/>
            <person name="Dudez A.M."/>
            <person name="Farmer A.D."/>
            <person name="Fouteau S."/>
            <person name="Franken C."/>
            <person name="Gibelin C."/>
            <person name="Gish J."/>
            <person name="Goldstein S."/>
            <person name="Gonzalez A.J."/>
            <person name="Green P.J."/>
            <person name="Hallab A."/>
            <person name="Hartog M."/>
            <person name="Hua A."/>
            <person name="Humphray S.J."/>
            <person name="Jeong D.H."/>
            <person name="Jing Y."/>
            <person name="Jocker A."/>
            <person name="Kenton S.M."/>
            <person name="Kim D.J."/>
            <person name="Klee K."/>
            <person name="Lai H."/>
            <person name="Lang C."/>
            <person name="Lin S."/>
            <person name="Macmil S.L."/>
            <person name="Magdelenat G."/>
            <person name="Matthews L."/>
            <person name="McCorrison J."/>
            <person name="Monaghan E.L."/>
            <person name="Mun J.H."/>
            <person name="Najar F.Z."/>
            <person name="Nicholson C."/>
            <person name="Noirot C."/>
            <person name="O'Bleness M."/>
            <person name="Paule C.R."/>
            <person name="Poulain J."/>
            <person name="Prion F."/>
            <person name="Qin B."/>
            <person name="Qu C."/>
            <person name="Retzel E.F."/>
            <person name="Riddle C."/>
            <person name="Sallet E."/>
            <person name="Samain S."/>
            <person name="Samson N."/>
            <person name="Sanders I."/>
            <person name="Saurat O."/>
            <person name="Scarpelli C."/>
            <person name="Schiex T."/>
            <person name="Segurens B."/>
            <person name="Severin A.J."/>
            <person name="Sherrier D.J."/>
            <person name="Shi R."/>
            <person name="Sims S."/>
            <person name="Singer S.R."/>
            <person name="Sinharoy S."/>
            <person name="Sterck L."/>
            <person name="Viollet A."/>
            <person name="Wang B.B."/>
            <person name="Wang K."/>
            <person name="Wang M."/>
            <person name="Wang X."/>
            <person name="Warfsmann J."/>
            <person name="Weissenbach J."/>
            <person name="White D.D."/>
            <person name="White J.D."/>
            <person name="Wiley G.B."/>
            <person name="Wincker P."/>
            <person name="Xing Y."/>
            <person name="Yang L."/>
            <person name="Yao Z."/>
            <person name="Ying F."/>
            <person name="Zhai J."/>
            <person name="Zhou L."/>
            <person name="Zuber A."/>
            <person name="Denarie J."/>
            <person name="Dixon R.A."/>
            <person name="May G.D."/>
            <person name="Schwartz D.C."/>
            <person name="Rogers J."/>
            <person name="Quetier F."/>
            <person name="Town C.D."/>
            <person name="Roe B.A."/>
        </authorList>
    </citation>
    <scope>NUCLEOTIDE SEQUENCE [LARGE SCALE GENOMIC DNA]</scope>
    <source>
        <strain evidence="1">A17</strain>
        <strain evidence="2 3">cv. Jemalong A17</strain>
    </source>
</reference>
<dbReference type="EMBL" id="CM001217">
    <property type="protein sequence ID" value="KEH40670.1"/>
    <property type="molecule type" value="Genomic_DNA"/>
</dbReference>
<protein>
    <submittedName>
        <fullName evidence="1">DUF4283 domain protein</fullName>
    </submittedName>
</protein>
<evidence type="ECO:0000313" key="3">
    <source>
        <dbReference type="Proteomes" id="UP000002051"/>
    </source>
</evidence>
<dbReference type="AlphaFoldDB" id="A0A072VRA6"/>
<evidence type="ECO:0000313" key="1">
    <source>
        <dbReference type="EMBL" id="KEH40670.1"/>
    </source>
</evidence>
<accession>A0A072VRA6</accession>
<dbReference type="EnsemblPlants" id="KEH40670">
    <property type="protein sequence ID" value="KEH40670"/>
    <property type="gene ID" value="MTR_1g033070"/>
</dbReference>
<reference evidence="2" key="3">
    <citation type="submission" date="2015-04" db="UniProtKB">
        <authorList>
            <consortium name="EnsemblPlants"/>
        </authorList>
    </citation>
    <scope>IDENTIFICATION</scope>
    <source>
        <strain evidence="2">cv. Jemalong A17</strain>
    </source>
</reference>
<sequence length="231" mass="25555">MAFDWQAELAAPLGRTIVNHTSSAATVPPPPKPVQKISFAQALTASTITTASNDSLPQPLICGDTVSIHITHDIYEICMDFCKRNLRGRLVLNKGDKPYTTKDIYSKLHNHWKTKGAWSITSLGRGYYEFFFSSEEDMRMTWAMGAINLKPGHDISSCRWLYPKKGNIVHKKILSKAKKPAPVPKQTWAPIKDNLSGIGSSIAFAAPQTNKDPVIAEAEAHTITVQQQDIP</sequence>
<reference evidence="1 3" key="2">
    <citation type="journal article" date="2014" name="BMC Genomics">
        <title>An improved genome release (version Mt4.0) for the model legume Medicago truncatula.</title>
        <authorList>
            <person name="Tang H."/>
            <person name="Krishnakumar V."/>
            <person name="Bidwell S."/>
            <person name="Rosen B."/>
            <person name="Chan A."/>
            <person name="Zhou S."/>
            <person name="Gentzbittel L."/>
            <person name="Childs K.L."/>
            <person name="Yandell M."/>
            <person name="Gundlach H."/>
            <person name="Mayer K.F."/>
            <person name="Schwartz D.C."/>
            <person name="Town C.D."/>
        </authorList>
    </citation>
    <scope>GENOME REANNOTATION</scope>
    <source>
        <strain evidence="1">A17</strain>
        <strain evidence="2 3">cv. Jemalong A17</strain>
    </source>
</reference>
<dbReference type="Proteomes" id="UP000002051">
    <property type="component" value="Unassembled WGS sequence"/>
</dbReference>
<proteinExistence type="predicted"/>
<name>A0A072VRA6_MEDTR</name>
<dbReference type="HOGENOM" id="CLU_1201383_0_0_1"/>